<sequence length="345" mass="38132">MLGQSSRSTMIWASAFIVLNCLTSAVQGLSTSPGSPCEDVCHRTATNTTSNEIVCKDQLFSSTTKGSNFEQCVECQLNSDYVDSKSGESDVNWGLYNLRFTLTSCLFGYPQQVVNMSSPCVVSCQSLDSALEYDITEPSTLNFNTWCSASSFADNVIDQCEFCYNLTTNQVFMANFLEALRFDCHFRTPTGSSFAISPARIFTQELLPSTDPSSTGTPKSGGVKNLTLVIALPILGFVILVCGTTLCCFFFIRWRRKRARKQRQSSHLHARWNDTTISTPYRGDWDPQYGMGQGFGFADNDGREQDVGFAKPGFVEITEPAIPLSNFNQEKGVHDGYYGGLAHKQ</sequence>
<keyword evidence="1" id="KW-0812">Transmembrane</keyword>
<dbReference type="AlphaFoldDB" id="A0A3A2ZM04"/>
<dbReference type="EMBL" id="MVGC01000089">
    <property type="protein sequence ID" value="RJE24238.1"/>
    <property type="molecule type" value="Genomic_DNA"/>
</dbReference>
<evidence type="ECO:0008006" key="5">
    <source>
        <dbReference type="Google" id="ProtNLM"/>
    </source>
</evidence>
<keyword evidence="4" id="KW-1185">Reference proteome</keyword>
<feature type="transmembrane region" description="Helical" evidence="1">
    <location>
        <begin position="228"/>
        <end position="252"/>
    </location>
</feature>
<evidence type="ECO:0000313" key="4">
    <source>
        <dbReference type="Proteomes" id="UP000266188"/>
    </source>
</evidence>
<name>A0A3A2ZM04_9EURO</name>
<dbReference type="OrthoDB" id="5426678at2759"/>
<organism evidence="3 4">
    <name type="scientific">Aspergillus sclerotialis</name>
    <dbReference type="NCBI Taxonomy" id="2070753"/>
    <lineage>
        <taxon>Eukaryota</taxon>
        <taxon>Fungi</taxon>
        <taxon>Dikarya</taxon>
        <taxon>Ascomycota</taxon>
        <taxon>Pezizomycotina</taxon>
        <taxon>Eurotiomycetes</taxon>
        <taxon>Eurotiomycetidae</taxon>
        <taxon>Eurotiales</taxon>
        <taxon>Aspergillaceae</taxon>
        <taxon>Aspergillus</taxon>
        <taxon>Aspergillus subgen. Polypaecilum</taxon>
    </lineage>
</organism>
<proteinExistence type="predicted"/>
<feature type="chain" id="PRO_5017215376" description="Integral membrane protein" evidence="2">
    <location>
        <begin position="29"/>
        <end position="345"/>
    </location>
</feature>
<evidence type="ECO:0000313" key="3">
    <source>
        <dbReference type="EMBL" id="RJE24238.1"/>
    </source>
</evidence>
<accession>A0A3A2ZM04</accession>
<reference evidence="4" key="1">
    <citation type="submission" date="2017-02" db="EMBL/GenBank/DDBJ databases">
        <authorList>
            <person name="Tafer H."/>
            <person name="Lopandic K."/>
        </authorList>
    </citation>
    <scope>NUCLEOTIDE SEQUENCE [LARGE SCALE GENOMIC DNA]</scope>
    <source>
        <strain evidence="4">CBS 366.77</strain>
    </source>
</reference>
<evidence type="ECO:0000256" key="2">
    <source>
        <dbReference type="SAM" id="SignalP"/>
    </source>
</evidence>
<keyword evidence="2" id="KW-0732">Signal</keyword>
<evidence type="ECO:0000256" key="1">
    <source>
        <dbReference type="SAM" id="Phobius"/>
    </source>
</evidence>
<gene>
    <name evidence="3" type="ORF">PHISCL_03448</name>
</gene>
<comment type="caution">
    <text evidence="3">The sequence shown here is derived from an EMBL/GenBank/DDBJ whole genome shotgun (WGS) entry which is preliminary data.</text>
</comment>
<keyword evidence="1" id="KW-0472">Membrane</keyword>
<keyword evidence="1" id="KW-1133">Transmembrane helix</keyword>
<dbReference type="Proteomes" id="UP000266188">
    <property type="component" value="Unassembled WGS sequence"/>
</dbReference>
<feature type="signal peptide" evidence="2">
    <location>
        <begin position="1"/>
        <end position="28"/>
    </location>
</feature>
<protein>
    <recommendedName>
        <fullName evidence="5">Integral membrane protein</fullName>
    </recommendedName>
</protein>